<name>A0ABD5ZLS9_9EURY</name>
<proteinExistence type="predicted"/>
<evidence type="ECO:0000313" key="2">
    <source>
        <dbReference type="EMBL" id="MFC7234481.1"/>
    </source>
</evidence>
<feature type="transmembrane region" description="Helical" evidence="1">
    <location>
        <begin position="12"/>
        <end position="33"/>
    </location>
</feature>
<dbReference type="Proteomes" id="UP001596398">
    <property type="component" value="Unassembled WGS sequence"/>
</dbReference>
<dbReference type="RefSeq" id="WP_276235488.1">
    <property type="nucleotide sequence ID" value="NZ_CP119802.1"/>
</dbReference>
<gene>
    <name evidence="2" type="ORF">ACFQJ4_04030</name>
</gene>
<sequence>MSARGQTTLDFAVGVSVFLLTVGFVFLFVPSVFAPFEVVQGTPVTADRAATHLVDGLLAGESPGALAPACTVGFFADAPRPGCPYSPGPVSDALGLGDGSARVTVENGTGVVSYANTTLARGPADVPAEGTVAVRTALLDGERYTVRVVVW</sequence>
<dbReference type="AlphaFoldDB" id="A0ABD5ZLS9"/>
<accession>A0ABD5ZLS9</accession>
<dbReference type="InterPro" id="IPR056613">
    <property type="entry name" value="DUF7287"/>
</dbReference>
<protein>
    <submittedName>
        <fullName evidence="2">Uncharacterized protein</fullName>
    </submittedName>
</protein>
<keyword evidence="1" id="KW-0472">Membrane</keyword>
<reference evidence="2 3" key="1">
    <citation type="journal article" date="2019" name="Int. J. Syst. Evol. Microbiol.">
        <title>The Global Catalogue of Microorganisms (GCM) 10K type strain sequencing project: providing services to taxonomists for standard genome sequencing and annotation.</title>
        <authorList>
            <consortium name="The Broad Institute Genomics Platform"/>
            <consortium name="The Broad Institute Genome Sequencing Center for Infectious Disease"/>
            <person name="Wu L."/>
            <person name="Ma J."/>
        </authorList>
    </citation>
    <scope>NUCLEOTIDE SEQUENCE [LARGE SCALE GENOMIC DNA]</scope>
    <source>
        <strain evidence="2 3">DT85</strain>
    </source>
</reference>
<evidence type="ECO:0000256" key="1">
    <source>
        <dbReference type="SAM" id="Phobius"/>
    </source>
</evidence>
<dbReference type="GeneID" id="79266149"/>
<keyword evidence="3" id="KW-1185">Reference proteome</keyword>
<keyword evidence="1" id="KW-0812">Transmembrane</keyword>
<keyword evidence="1" id="KW-1133">Transmembrane helix</keyword>
<evidence type="ECO:0000313" key="3">
    <source>
        <dbReference type="Proteomes" id="UP001596398"/>
    </source>
</evidence>
<dbReference type="EMBL" id="JBHTAP010000001">
    <property type="protein sequence ID" value="MFC7234481.1"/>
    <property type="molecule type" value="Genomic_DNA"/>
</dbReference>
<organism evidence="2 3">
    <name type="scientific">Halosegnis marinus</name>
    <dbReference type="NCBI Taxonomy" id="3034023"/>
    <lineage>
        <taxon>Archaea</taxon>
        <taxon>Methanobacteriati</taxon>
        <taxon>Methanobacteriota</taxon>
        <taxon>Stenosarchaea group</taxon>
        <taxon>Halobacteria</taxon>
        <taxon>Halobacteriales</taxon>
        <taxon>Natronomonadaceae</taxon>
        <taxon>Halosegnis</taxon>
    </lineage>
</organism>
<dbReference type="Pfam" id="PF23958">
    <property type="entry name" value="DUF7287"/>
    <property type="match status" value="1"/>
</dbReference>
<comment type="caution">
    <text evidence="2">The sequence shown here is derived from an EMBL/GenBank/DDBJ whole genome shotgun (WGS) entry which is preliminary data.</text>
</comment>